<feature type="domain" description="Endonuclease/exonuclease/phosphatase" evidence="1">
    <location>
        <begin position="31"/>
        <end position="278"/>
    </location>
</feature>
<dbReference type="PANTHER" id="PTHR12121:SF36">
    <property type="entry name" value="ENDONUCLEASE_EXONUCLEASE_PHOSPHATASE DOMAIN-CONTAINING PROTEIN"/>
    <property type="match status" value="1"/>
</dbReference>
<dbReference type="SUPFAM" id="SSF56219">
    <property type="entry name" value="DNase I-like"/>
    <property type="match status" value="1"/>
</dbReference>
<protein>
    <submittedName>
        <fullName evidence="2">Endonuclease/exonuclease/phosphatase family protein</fullName>
    </submittedName>
</protein>
<dbReference type="EMBL" id="JAENRR010000072">
    <property type="protein sequence ID" value="MBK3519505.1"/>
    <property type="molecule type" value="Genomic_DNA"/>
</dbReference>
<dbReference type="Proteomes" id="UP000605676">
    <property type="component" value="Unassembled WGS sequence"/>
</dbReference>
<dbReference type="RefSeq" id="WP_200466723.1">
    <property type="nucleotide sequence ID" value="NZ_JAENRR010000072.1"/>
</dbReference>
<gene>
    <name evidence="2" type="ORF">JIV24_19315</name>
</gene>
<dbReference type="CDD" id="cd09083">
    <property type="entry name" value="EEP-1"/>
    <property type="match status" value="1"/>
</dbReference>
<evidence type="ECO:0000259" key="1">
    <source>
        <dbReference type="Pfam" id="PF03372"/>
    </source>
</evidence>
<evidence type="ECO:0000313" key="3">
    <source>
        <dbReference type="Proteomes" id="UP000605676"/>
    </source>
</evidence>
<name>A0ABS1HPA1_9BACT</name>
<organism evidence="2 3">
    <name type="scientific">Carboxylicivirga marina</name>
    <dbReference type="NCBI Taxonomy" id="2800988"/>
    <lineage>
        <taxon>Bacteria</taxon>
        <taxon>Pseudomonadati</taxon>
        <taxon>Bacteroidota</taxon>
        <taxon>Bacteroidia</taxon>
        <taxon>Marinilabiliales</taxon>
        <taxon>Marinilabiliaceae</taxon>
        <taxon>Carboxylicivirga</taxon>
    </lineage>
</organism>
<dbReference type="PANTHER" id="PTHR12121">
    <property type="entry name" value="CARBON CATABOLITE REPRESSOR PROTEIN 4"/>
    <property type="match status" value="1"/>
</dbReference>
<keyword evidence="2" id="KW-0540">Nuclease</keyword>
<proteinExistence type="predicted"/>
<dbReference type="Gene3D" id="2.60.120.260">
    <property type="entry name" value="Galactose-binding domain-like"/>
    <property type="match status" value="1"/>
</dbReference>
<evidence type="ECO:0000313" key="2">
    <source>
        <dbReference type="EMBL" id="MBK3519505.1"/>
    </source>
</evidence>
<dbReference type="InterPro" id="IPR005135">
    <property type="entry name" value="Endo/exonuclease/phosphatase"/>
</dbReference>
<accession>A0ABS1HPA1</accession>
<dbReference type="InterPro" id="IPR050410">
    <property type="entry name" value="CCR4/nocturin_mRNA_transcr"/>
</dbReference>
<comment type="caution">
    <text evidence="2">The sequence shown here is derived from an EMBL/GenBank/DDBJ whole genome shotgun (WGS) entry which is preliminary data.</text>
</comment>
<dbReference type="GO" id="GO:0004519">
    <property type="term" value="F:endonuclease activity"/>
    <property type="evidence" value="ECO:0007669"/>
    <property type="project" value="UniProtKB-KW"/>
</dbReference>
<sequence length="542" mass="61884">MKIRGLLLLCTLTLGGVLYYCSNGDRNIKVMSFNIRYDNPQDGVNAWSNRKAMVFSFLDEQKPDIIGFQEVLKSQLEQLNDHLGDYAYVGAGRDDGKESGEFVPVFYRHDKFELLASSHFWLSETPEVIGSKSWGAVLPRIVTWLQLKDKENGYIFYVFNTHFSHVSAFARNESTILILNKIKTIAGEAPVVLTGDFNAQPSERMYSTMVDNWKTHLQLWDSRHLPLEQSNLSFQTFNGFNKEMPEVVIDHIFVNGFFDVHRFSTHQITKDDVFISDHYPVMSELTFRLNRRRGSGALKKLMQSTNIPLIQYEQLCFYDSTFVEITPQGQRADIYYTINGEQPDSNAIKYRKTITIKESSTVLAKAYSKGMYPSSTASLQLIKKTKTNARLKEVIPEADEQYYSPGYKALFDNKQGNSNDLKDGSWYGFYGTDNDFLFDLKKSTQLNELFISALSRPSQWIVSPSKIEVLTSLDGINYKSIAIKHIQASFDESTNKNLLFYLPLNARGRFVKVSVYNGGLLPPSHSGNGNPSWFFIDEMVLQ</sequence>
<dbReference type="Gene3D" id="3.60.10.10">
    <property type="entry name" value="Endonuclease/exonuclease/phosphatase"/>
    <property type="match status" value="1"/>
</dbReference>
<dbReference type="InterPro" id="IPR026876">
    <property type="entry name" value="Fn3_assoc_repeat"/>
</dbReference>
<keyword evidence="3" id="KW-1185">Reference proteome</keyword>
<keyword evidence="2" id="KW-0255">Endonuclease</keyword>
<keyword evidence="2" id="KW-0378">Hydrolase</keyword>
<reference evidence="2 3" key="1">
    <citation type="submission" date="2021-01" db="EMBL/GenBank/DDBJ databases">
        <title>Carboxyliciviraga sp.nov., isolated from coastal sediments.</title>
        <authorList>
            <person name="Lu D."/>
            <person name="Zhang T."/>
        </authorList>
    </citation>
    <scope>NUCLEOTIDE SEQUENCE [LARGE SCALE GENOMIC DNA]</scope>
    <source>
        <strain evidence="2 3">N1Y132</strain>
    </source>
</reference>
<dbReference type="Pfam" id="PF13287">
    <property type="entry name" value="Fn3_assoc"/>
    <property type="match status" value="1"/>
</dbReference>
<dbReference type="InterPro" id="IPR036691">
    <property type="entry name" value="Endo/exonu/phosph_ase_sf"/>
</dbReference>
<dbReference type="Pfam" id="PF03372">
    <property type="entry name" value="Exo_endo_phos"/>
    <property type="match status" value="1"/>
</dbReference>